<keyword evidence="1" id="KW-0472">Membrane</keyword>
<proteinExistence type="predicted"/>
<keyword evidence="3" id="KW-1185">Reference proteome</keyword>
<dbReference type="EMBL" id="QVFD01000010">
    <property type="protein sequence ID" value="RGC45847.1"/>
    <property type="molecule type" value="Genomic_DNA"/>
</dbReference>
<protein>
    <submittedName>
        <fullName evidence="2">DUF4179 domain-containing protein</fullName>
    </submittedName>
</protein>
<organism evidence="2 3">
    <name type="scientific">Coprococcus catus</name>
    <dbReference type="NCBI Taxonomy" id="116085"/>
    <lineage>
        <taxon>Bacteria</taxon>
        <taxon>Bacillati</taxon>
        <taxon>Bacillota</taxon>
        <taxon>Clostridia</taxon>
        <taxon>Lachnospirales</taxon>
        <taxon>Lachnospiraceae</taxon>
        <taxon>Coprococcus</taxon>
    </lineage>
</organism>
<comment type="caution">
    <text evidence="2">The sequence shown here is derived from an EMBL/GenBank/DDBJ whole genome shotgun (WGS) entry which is preliminary data.</text>
</comment>
<evidence type="ECO:0000313" key="3">
    <source>
        <dbReference type="Proteomes" id="UP000261231"/>
    </source>
</evidence>
<accession>A0A3E2XKR0</accession>
<reference evidence="2 3" key="1">
    <citation type="submission" date="2018-08" db="EMBL/GenBank/DDBJ databases">
        <title>A genome reference for cultivated species of the human gut microbiota.</title>
        <authorList>
            <person name="Zou Y."/>
            <person name="Xue W."/>
            <person name="Luo G."/>
        </authorList>
    </citation>
    <scope>NUCLEOTIDE SEQUENCE [LARGE SCALE GENOMIC DNA]</scope>
    <source>
        <strain evidence="2 3">AM28-39</strain>
    </source>
</reference>
<dbReference type="AlphaFoldDB" id="A0A3E2XKR0"/>
<keyword evidence="1" id="KW-1133">Transmembrane helix</keyword>
<keyword evidence="1" id="KW-0812">Transmembrane</keyword>
<evidence type="ECO:0000256" key="1">
    <source>
        <dbReference type="SAM" id="Phobius"/>
    </source>
</evidence>
<dbReference type="Proteomes" id="UP000261231">
    <property type="component" value="Unassembled WGS sequence"/>
</dbReference>
<evidence type="ECO:0000313" key="2">
    <source>
        <dbReference type="EMBL" id="RGC45847.1"/>
    </source>
</evidence>
<name>A0A3E2XKR0_9FIRM</name>
<dbReference type="RefSeq" id="WP_117540569.1">
    <property type="nucleotide sequence ID" value="NZ_QVFD01000010.1"/>
</dbReference>
<sequence length="395" mass="44336">MSEKRNWDQDFPKTPESFKLALKQQVEKEMANENDRSEDIKKMVEINPSNTKKKRRKWVKIAVAAVALIGLMSGGVYAVTKSGVSALVGREVNEAKGESYLTTDMSTFNQTVIPGWPQTMIDIFGEERAAEVKGISEPLLTITQVYYDGLSLAFYARPTKAGRKYELGADRLVIGDAVYMIHFNRLSEEYVEEKEGIEAGDYVGNVQLGGRDLPDLFTAELVLEVGEMRQTVSFDVQIDQKPIIKPSKTITISDGVQASVDALKIAESGAYIHVTWEFRESQKALYDEMTNEESLILFMALDDSNGNHFTTEENMDYRQTIVNTVDSSDWSGAEPIKYYEADGKYYVEMYGLINGMNENLSSLTVTPYARTGAEEGVTHEYKNFDAAAFTVEYDE</sequence>
<feature type="transmembrane region" description="Helical" evidence="1">
    <location>
        <begin position="58"/>
        <end position="79"/>
    </location>
</feature>
<dbReference type="OrthoDB" id="1826091at2"/>
<gene>
    <name evidence="2" type="ORF">DW747_10870</name>
</gene>